<organism evidence="2 3">
    <name type="scientific">Neurospora intermedia</name>
    <dbReference type="NCBI Taxonomy" id="5142"/>
    <lineage>
        <taxon>Eukaryota</taxon>
        <taxon>Fungi</taxon>
        <taxon>Dikarya</taxon>
        <taxon>Ascomycota</taxon>
        <taxon>Pezizomycotina</taxon>
        <taxon>Sordariomycetes</taxon>
        <taxon>Sordariomycetidae</taxon>
        <taxon>Sordariales</taxon>
        <taxon>Sordariaceae</taxon>
        <taxon>Neurospora</taxon>
    </lineage>
</organism>
<dbReference type="Proteomes" id="UP001451303">
    <property type="component" value="Unassembled WGS sequence"/>
</dbReference>
<name>A0ABR3D974_NEUIN</name>
<proteinExistence type="predicted"/>
<feature type="compositionally biased region" description="Polar residues" evidence="1">
    <location>
        <begin position="65"/>
        <end position="75"/>
    </location>
</feature>
<keyword evidence="3" id="KW-1185">Reference proteome</keyword>
<protein>
    <submittedName>
        <fullName evidence="2">Uncharacterized protein</fullName>
    </submittedName>
</protein>
<feature type="region of interest" description="Disordered" evidence="1">
    <location>
        <begin position="15"/>
        <end position="40"/>
    </location>
</feature>
<feature type="non-terminal residue" evidence="2">
    <location>
        <position position="1"/>
    </location>
</feature>
<evidence type="ECO:0000256" key="1">
    <source>
        <dbReference type="SAM" id="MobiDB-lite"/>
    </source>
</evidence>
<reference evidence="2 3" key="1">
    <citation type="submission" date="2023-09" db="EMBL/GenBank/DDBJ databases">
        <title>Multi-omics analysis of a traditional fermented food reveals byproduct-associated fungal strains for waste-to-food upcycling.</title>
        <authorList>
            <consortium name="Lawrence Berkeley National Laboratory"/>
            <person name="Rekdal V.M."/>
            <person name="Villalobos-Escobedo J.M."/>
            <person name="Rodriguez-Valeron N."/>
            <person name="Garcia M.O."/>
            <person name="Vasquez D.P."/>
            <person name="Damayanti I."/>
            <person name="Sorensen P.M."/>
            <person name="Baidoo E.E."/>
            <person name="De Carvalho A.C."/>
            <person name="Riley R."/>
            <person name="Lipzen A."/>
            <person name="He G."/>
            <person name="Yan M."/>
            <person name="Haridas S."/>
            <person name="Daum C."/>
            <person name="Yoshinaga Y."/>
            <person name="Ng V."/>
            <person name="Grigoriev I.V."/>
            <person name="Munk R."/>
            <person name="Nuraida L."/>
            <person name="Wijaya C.H."/>
            <person name="Morales P.-C."/>
            <person name="Keasling J.D."/>
        </authorList>
    </citation>
    <scope>NUCLEOTIDE SEQUENCE [LARGE SCALE GENOMIC DNA]</scope>
    <source>
        <strain evidence="2 3">FGSC 2613</strain>
    </source>
</reference>
<accession>A0ABR3D974</accession>
<feature type="region of interest" description="Disordered" evidence="1">
    <location>
        <begin position="65"/>
        <end position="86"/>
    </location>
</feature>
<dbReference type="EMBL" id="JAVLET010000006">
    <property type="protein sequence ID" value="KAL0468823.1"/>
    <property type="molecule type" value="Genomic_DNA"/>
</dbReference>
<evidence type="ECO:0000313" key="2">
    <source>
        <dbReference type="EMBL" id="KAL0468823.1"/>
    </source>
</evidence>
<sequence length="184" mass="20748">SATLRLGIPWYLYPSRQPSQLPPQHPRVHPPKHDIQSDTSSLEGLVGGTLFVCCPHILGQKKTGESISSRTQACTTPPGRDQKRRPGDWKWEAYDEKNKKATMTNRAAAGGKGYRSIDDNYCPREINTTVATREGLGFRWFQYDHLTLENRATLKALDRIPAVVPAFVDPNPLQPDQEERRRAS</sequence>
<gene>
    <name evidence="2" type="ORF">QR685DRAFT_316462</name>
</gene>
<comment type="caution">
    <text evidence="2">The sequence shown here is derived from an EMBL/GenBank/DDBJ whole genome shotgun (WGS) entry which is preliminary data.</text>
</comment>
<evidence type="ECO:0000313" key="3">
    <source>
        <dbReference type="Proteomes" id="UP001451303"/>
    </source>
</evidence>